<dbReference type="Proteomes" id="UP001642540">
    <property type="component" value="Unassembled WGS sequence"/>
</dbReference>
<reference evidence="3 4" key="1">
    <citation type="submission" date="2024-08" db="EMBL/GenBank/DDBJ databases">
        <authorList>
            <person name="Cucini C."/>
            <person name="Frati F."/>
        </authorList>
    </citation>
    <scope>NUCLEOTIDE SEQUENCE [LARGE SCALE GENOMIC DNA]</scope>
</reference>
<keyword evidence="2" id="KW-0460">Magnesium</keyword>
<dbReference type="InterPro" id="IPR034686">
    <property type="entry name" value="Terpene_cyclase-like_2"/>
</dbReference>
<comment type="cofactor">
    <cofactor evidence="2">
        <name>Mg(2+)</name>
        <dbReference type="ChEBI" id="CHEBI:18420"/>
    </cofactor>
</comment>
<dbReference type="EC" id="4.2.3.-" evidence="2"/>
<comment type="similarity">
    <text evidence="1 2">Belongs to the terpene synthase family.</text>
</comment>
<evidence type="ECO:0000313" key="3">
    <source>
        <dbReference type="EMBL" id="CAL8075557.1"/>
    </source>
</evidence>
<gene>
    <name evidence="3" type="ORF">ODALV1_LOCUS3214</name>
</gene>
<keyword evidence="2" id="KW-0479">Metal-binding</keyword>
<dbReference type="SUPFAM" id="SSF48576">
    <property type="entry name" value="Terpenoid synthases"/>
    <property type="match status" value="1"/>
</dbReference>
<dbReference type="PANTHER" id="PTHR35201:SF4">
    <property type="entry name" value="BETA-PINACENE SYNTHASE-RELATED"/>
    <property type="match status" value="1"/>
</dbReference>
<dbReference type="EMBL" id="CAXLJM020000008">
    <property type="protein sequence ID" value="CAL8075557.1"/>
    <property type="molecule type" value="Genomic_DNA"/>
</dbReference>
<organism evidence="3 4">
    <name type="scientific">Orchesella dallaii</name>
    <dbReference type="NCBI Taxonomy" id="48710"/>
    <lineage>
        <taxon>Eukaryota</taxon>
        <taxon>Metazoa</taxon>
        <taxon>Ecdysozoa</taxon>
        <taxon>Arthropoda</taxon>
        <taxon>Hexapoda</taxon>
        <taxon>Collembola</taxon>
        <taxon>Entomobryomorpha</taxon>
        <taxon>Entomobryoidea</taxon>
        <taxon>Orchesellidae</taxon>
        <taxon>Orchesellinae</taxon>
        <taxon>Orchesella</taxon>
    </lineage>
</organism>
<evidence type="ECO:0000313" key="4">
    <source>
        <dbReference type="Proteomes" id="UP001642540"/>
    </source>
</evidence>
<dbReference type="Pfam" id="PF19086">
    <property type="entry name" value="Terpene_syn_C_2"/>
    <property type="match status" value="1"/>
</dbReference>
<keyword evidence="4" id="KW-1185">Reference proteome</keyword>
<evidence type="ECO:0000256" key="2">
    <source>
        <dbReference type="RuleBase" id="RU366034"/>
    </source>
</evidence>
<sequence length="409" mass="47455">MEKFGKVYIRLKTRNPADDLELIPSARFSTLDHKWYDSDGNIHSEFEKYHGRDISLSFRTTQYDKNGVLVNFQGAIRAPCKLGEICDQDFEGVDAAGKEDIEIIRGFNLIPEKFVDHAARRFLEMTAFLAAIHAGSKLKDLELHRLCNIALFLFDDDMEKLTDLKFDSFHEFLKSVNVMMKKNSETVEYSKETVPELLLNHLKWFQVFEKKLSIAEGGTGRGKCVRETLMENIEAICIETCVDWNEERSILFHSAQEELRVAGSGSIFTLEMVIFEAKINVKEEIRNTFLFKWFVHRIACHIAMTNDLISYRKEAEAGRASCNMVYFLHYHKGLSLQEAMQKVLDESNRLAVLLVETGRMLTNLYQNDYELKRFVNKAKSVAYGCVQWYPMTERYHKGFHYDCILEHSV</sequence>
<dbReference type="Gene3D" id="1.10.600.10">
    <property type="entry name" value="Farnesyl Diphosphate Synthase"/>
    <property type="match status" value="1"/>
</dbReference>
<name>A0ABP1PSB6_9HEXA</name>
<proteinExistence type="inferred from homology"/>
<accession>A0ABP1PSB6</accession>
<protein>
    <recommendedName>
        <fullName evidence="2">Terpene synthase</fullName>
        <ecNumber evidence="2">4.2.3.-</ecNumber>
    </recommendedName>
</protein>
<dbReference type="PANTHER" id="PTHR35201">
    <property type="entry name" value="TERPENE SYNTHASE"/>
    <property type="match status" value="1"/>
</dbReference>
<keyword evidence="2" id="KW-0456">Lyase</keyword>
<evidence type="ECO:0000256" key="1">
    <source>
        <dbReference type="ARBA" id="ARBA00006333"/>
    </source>
</evidence>
<comment type="caution">
    <text evidence="3">The sequence shown here is derived from an EMBL/GenBank/DDBJ whole genome shotgun (WGS) entry which is preliminary data.</text>
</comment>
<dbReference type="InterPro" id="IPR008949">
    <property type="entry name" value="Isoprenoid_synthase_dom_sf"/>
</dbReference>